<protein>
    <submittedName>
        <fullName evidence="7">Energy-coupling factor transporter transmembrane protein EcfT</fullName>
    </submittedName>
</protein>
<dbReference type="InterPro" id="IPR003339">
    <property type="entry name" value="ABC/ECF_trnsptr_transmembrane"/>
</dbReference>
<name>A0AA43KC69_9CYAN</name>
<feature type="transmembrane region" description="Helical" evidence="6">
    <location>
        <begin position="198"/>
        <end position="217"/>
    </location>
</feature>
<gene>
    <name evidence="7" type="ORF">NWP17_08740</name>
</gene>
<evidence type="ECO:0000256" key="3">
    <source>
        <dbReference type="ARBA" id="ARBA00022692"/>
    </source>
</evidence>
<feature type="transmembrane region" description="Helical" evidence="6">
    <location>
        <begin position="150"/>
        <end position="167"/>
    </location>
</feature>
<accession>A0AA43KC69</accession>
<dbReference type="EMBL" id="JANQDH010000053">
    <property type="protein sequence ID" value="MDH6060523.1"/>
    <property type="molecule type" value="Genomic_DNA"/>
</dbReference>
<keyword evidence="5 6" id="KW-0472">Membrane</keyword>
<keyword evidence="3 6" id="KW-0812">Transmembrane</keyword>
<evidence type="ECO:0000313" key="8">
    <source>
        <dbReference type="Proteomes" id="UP001159387"/>
    </source>
</evidence>
<dbReference type="AlphaFoldDB" id="A0AA43KC69"/>
<dbReference type="PANTHER" id="PTHR34857">
    <property type="entry name" value="SLL0384 PROTEIN"/>
    <property type="match status" value="1"/>
</dbReference>
<evidence type="ECO:0000256" key="5">
    <source>
        <dbReference type="ARBA" id="ARBA00023136"/>
    </source>
</evidence>
<dbReference type="Pfam" id="PF02361">
    <property type="entry name" value="CbiQ"/>
    <property type="match status" value="1"/>
</dbReference>
<keyword evidence="2" id="KW-1003">Cell membrane</keyword>
<evidence type="ECO:0000256" key="1">
    <source>
        <dbReference type="ARBA" id="ARBA00004141"/>
    </source>
</evidence>
<feature type="transmembrane region" description="Helical" evidence="6">
    <location>
        <begin position="12"/>
        <end position="43"/>
    </location>
</feature>
<keyword evidence="8" id="KW-1185">Reference proteome</keyword>
<dbReference type="InterPro" id="IPR051611">
    <property type="entry name" value="ECF_transporter_component"/>
</dbReference>
<sequence>MLKIALPLRLQLSLVIVVGAALLKYHAWLCLGVYGVIAVVWAVSLRVPIPQLAGLLGTELIFLSLMALPLGWERASFLLMRSLVCLVTMNSFLLTLPPHSFGVALKSLPVPTAIKANLLLAGQYLEILLDEVKRMQRSARLRGLNGTGAWLRYTSAAMLGALYLRSLDRAERVYTAMVIRGYNGELPVNGMFRPRERFILLVAWVMAAILTISSYKLECGYFEIFNF</sequence>
<reference evidence="7 8" key="1">
    <citation type="journal article" date="2023" name="J. Phycol.">
        <title>Chrysosporum ovalisporum is synonymous with the true-branching cyanobacterium Umezakia natans (Nostocales/Aphanizomenonaceae).</title>
        <authorList>
            <person name="McGregor G.B."/>
            <person name="Sendall B.C."/>
            <person name="Niiyama Y."/>
            <person name="Tuji A."/>
            <person name="Willis A."/>
        </authorList>
    </citation>
    <scope>NUCLEOTIDE SEQUENCE [LARGE SCALE GENOMIC DNA]</scope>
    <source>
        <strain evidence="7 8">ANA360D</strain>
    </source>
</reference>
<evidence type="ECO:0000313" key="7">
    <source>
        <dbReference type="EMBL" id="MDH6060523.1"/>
    </source>
</evidence>
<evidence type="ECO:0000256" key="6">
    <source>
        <dbReference type="SAM" id="Phobius"/>
    </source>
</evidence>
<proteinExistence type="predicted"/>
<comment type="subcellular location">
    <subcellularLocation>
        <location evidence="1">Membrane</location>
        <topology evidence="1">Multi-pass membrane protein</topology>
    </subcellularLocation>
</comment>
<dbReference type="CDD" id="cd16914">
    <property type="entry name" value="EcfT"/>
    <property type="match status" value="1"/>
</dbReference>
<evidence type="ECO:0000256" key="2">
    <source>
        <dbReference type="ARBA" id="ARBA00022475"/>
    </source>
</evidence>
<feature type="transmembrane region" description="Helical" evidence="6">
    <location>
        <begin position="49"/>
        <end position="71"/>
    </location>
</feature>
<dbReference type="GO" id="GO:0005886">
    <property type="term" value="C:plasma membrane"/>
    <property type="evidence" value="ECO:0007669"/>
    <property type="project" value="UniProtKB-ARBA"/>
</dbReference>
<dbReference type="RefSeq" id="WP_280654523.1">
    <property type="nucleotide sequence ID" value="NZ_JANQDH010000053.1"/>
</dbReference>
<organism evidence="7 8">
    <name type="scientific">Chrysosporum bergii ANA360D</name>
    <dbReference type="NCBI Taxonomy" id="617107"/>
    <lineage>
        <taxon>Bacteria</taxon>
        <taxon>Bacillati</taxon>
        <taxon>Cyanobacteriota</taxon>
        <taxon>Cyanophyceae</taxon>
        <taxon>Nostocales</taxon>
        <taxon>Nodulariaceae</taxon>
        <taxon>Chrysosporum</taxon>
    </lineage>
</organism>
<dbReference type="Proteomes" id="UP001159387">
    <property type="component" value="Unassembled WGS sequence"/>
</dbReference>
<dbReference type="PANTHER" id="PTHR34857:SF2">
    <property type="entry name" value="SLL0384 PROTEIN"/>
    <property type="match status" value="1"/>
</dbReference>
<comment type="caution">
    <text evidence="7">The sequence shown here is derived from an EMBL/GenBank/DDBJ whole genome shotgun (WGS) entry which is preliminary data.</text>
</comment>
<keyword evidence="4 6" id="KW-1133">Transmembrane helix</keyword>
<evidence type="ECO:0000256" key="4">
    <source>
        <dbReference type="ARBA" id="ARBA00022989"/>
    </source>
</evidence>
<feature type="transmembrane region" description="Helical" evidence="6">
    <location>
        <begin position="78"/>
        <end position="96"/>
    </location>
</feature>